<comment type="caution">
    <text evidence="5">The sequence shown here is derived from an EMBL/GenBank/DDBJ whole genome shotgun (WGS) entry which is preliminary data.</text>
</comment>
<evidence type="ECO:0000256" key="3">
    <source>
        <dbReference type="ARBA" id="ARBA00022989"/>
    </source>
</evidence>
<dbReference type="PANTHER" id="PTHR17920">
    <property type="entry name" value="TRANSMEMBRANE AND COILED-COIL DOMAIN-CONTAINING PROTEIN 4 TMCO4"/>
    <property type="match status" value="1"/>
</dbReference>
<keyword evidence="4" id="KW-0472">Membrane</keyword>
<gene>
    <name evidence="5" type="ORF">HGP28_13795</name>
</gene>
<dbReference type="Proteomes" id="UP000535589">
    <property type="component" value="Unassembled WGS sequence"/>
</dbReference>
<organism evidence="5 6">
    <name type="scientific">Vibrio agarilyticus</name>
    <dbReference type="NCBI Taxonomy" id="2726741"/>
    <lineage>
        <taxon>Bacteria</taxon>
        <taxon>Pseudomonadati</taxon>
        <taxon>Pseudomonadota</taxon>
        <taxon>Gammaproteobacteria</taxon>
        <taxon>Vibrionales</taxon>
        <taxon>Vibrionaceae</taxon>
        <taxon>Vibrio</taxon>
    </lineage>
</organism>
<evidence type="ECO:0000256" key="4">
    <source>
        <dbReference type="ARBA" id="ARBA00023136"/>
    </source>
</evidence>
<dbReference type="InterPro" id="IPR029058">
    <property type="entry name" value="AB_hydrolase_fold"/>
</dbReference>
<proteinExistence type="predicted"/>
<dbReference type="InterPro" id="IPR007941">
    <property type="entry name" value="DUF726"/>
</dbReference>
<keyword evidence="2" id="KW-0812">Transmembrane</keyword>
<dbReference type="Pfam" id="PF05277">
    <property type="entry name" value="DUF726"/>
    <property type="match status" value="1"/>
</dbReference>
<dbReference type="GO" id="GO:0016020">
    <property type="term" value="C:membrane"/>
    <property type="evidence" value="ECO:0007669"/>
    <property type="project" value="UniProtKB-SubCell"/>
</dbReference>
<keyword evidence="3" id="KW-1133">Transmembrane helix</keyword>
<protein>
    <submittedName>
        <fullName evidence="5">DUF726 domain-containing protein</fullName>
    </submittedName>
</protein>
<dbReference type="AlphaFoldDB" id="A0A7X8YHW6"/>
<keyword evidence="6" id="KW-1185">Reference proteome</keyword>
<evidence type="ECO:0000256" key="1">
    <source>
        <dbReference type="ARBA" id="ARBA00004141"/>
    </source>
</evidence>
<dbReference type="RefSeq" id="WP_168837058.1">
    <property type="nucleotide sequence ID" value="NZ_JABAIK010000014.1"/>
</dbReference>
<evidence type="ECO:0000313" key="5">
    <source>
        <dbReference type="EMBL" id="NLS13961.1"/>
    </source>
</evidence>
<sequence>MTINIEKVRHGDTDAMYTIIVINGFLSEKTIDVKDWLNVLNERYKSETVLHCQWPASQASKLLFKTVGSGTLTQTAVRSVAKKSIMRMSLSVGSTLNPYLKLGTVAYAGVTLGSGVYEFRKAMKNAKLAGEQLATYLDSQKGNFILMGHSLGARVIFHCLENLQTRNRVRMAMLFGGAVGKENAWEKLFQIHPQLKIYNYHSSRDYVLKTLYPVGTFKADSPIGLHPIVCKRSGCVYNVDLTDVVSGHMEYKKSGIGQHII</sequence>
<comment type="subcellular location">
    <subcellularLocation>
        <location evidence="1">Membrane</location>
        <topology evidence="1">Multi-pass membrane protein</topology>
    </subcellularLocation>
</comment>
<reference evidence="5 6" key="1">
    <citation type="submission" date="2020-04" db="EMBL/GenBank/DDBJ databases">
        <title>Vibrio sp. SM6, a novel species isolated from seawater.</title>
        <authorList>
            <person name="Wang X."/>
        </authorList>
    </citation>
    <scope>NUCLEOTIDE SEQUENCE [LARGE SCALE GENOMIC DNA]</scope>
    <source>
        <strain evidence="5 6">SM6</strain>
    </source>
</reference>
<accession>A0A7X8YHW6</accession>
<dbReference type="PANTHER" id="PTHR17920:SF3">
    <property type="entry name" value="TRANSMEMBRANE AND COILED-COIL DOMAIN-CONTAINING PROTEIN 4"/>
    <property type="match status" value="1"/>
</dbReference>
<dbReference type="Gene3D" id="3.40.50.1820">
    <property type="entry name" value="alpha/beta hydrolase"/>
    <property type="match status" value="1"/>
</dbReference>
<dbReference type="SUPFAM" id="SSF53474">
    <property type="entry name" value="alpha/beta-Hydrolases"/>
    <property type="match status" value="1"/>
</dbReference>
<name>A0A7X8YHW6_9VIBR</name>
<evidence type="ECO:0000256" key="2">
    <source>
        <dbReference type="ARBA" id="ARBA00022692"/>
    </source>
</evidence>
<evidence type="ECO:0000313" key="6">
    <source>
        <dbReference type="Proteomes" id="UP000535589"/>
    </source>
</evidence>
<dbReference type="EMBL" id="JABAIK010000014">
    <property type="protein sequence ID" value="NLS13961.1"/>
    <property type="molecule type" value="Genomic_DNA"/>
</dbReference>